<gene>
    <name evidence="2" type="ORF">GCM10011591_37530</name>
</gene>
<sequence length="151" mass="16333">MSPSDVTNPTTTSLPRMAKSIPDGESILLRTDFSDDAAWAELLTAVQNSYLADSATGLTPVDDRAFDGVTLDDLPALVGDRTYLFLADATTMTEPEHPILAVDTTDDDFETFRLAPSAMGAVEVNLWLANMDFADFAESVDEDGIYRGFGE</sequence>
<dbReference type="EMBL" id="BMMW01000004">
    <property type="protein sequence ID" value="GGK61745.1"/>
    <property type="molecule type" value="Genomic_DNA"/>
</dbReference>
<evidence type="ECO:0000313" key="3">
    <source>
        <dbReference type="Proteomes" id="UP000612956"/>
    </source>
</evidence>
<reference evidence="2" key="2">
    <citation type="submission" date="2020-09" db="EMBL/GenBank/DDBJ databases">
        <authorList>
            <person name="Sun Q."/>
            <person name="Zhou Y."/>
        </authorList>
    </citation>
    <scope>NUCLEOTIDE SEQUENCE</scope>
    <source>
        <strain evidence="2">CGMCC 4.7278</strain>
    </source>
</reference>
<accession>A0A917QQ81</accession>
<dbReference type="Pfam" id="PF21962">
    <property type="entry name" value="DUF6924"/>
    <property type="match status" value="1"/>
</dbReference>
<keyword evidence="3" id="KW-1185">Reference proteome</keyword>
<dbReference type="InterPro" id="IPR053832">
    <property type="entry name" value="DUF6924"/>
</dbReference>
<comment type="caution">
    <text evidence="2">The sequence shown here is derived from an EMBL/GenBank/DDBJ whole genome shotgun (WGS) entry which is preliminary data.</text>
</comment>
<organism evidence="2 3">
    <name type="scientific">Nocardia camponoti</name>
    <dbReference type="NCBI Taxonomy" id="1616106"/>
    <lineage>
        <taxon>Bacteria</taxon>
        <taxon>Bacillati</taxon>
        <taxon>Actinomycetota</taxon>
        <taxon>Actinomycetes</taxon>
        <taxon>Mycobacteriales</taxon>
        <taxon>Nocardiaceae</taxon>
        <taxon>Nocardia</taxon>
    </lineage>
</organism>
<evidence type="ECO:0000313" key="2">
    <source>
        <dbReference type="EMBL" id="GGK61745.1"/>
    </source>
</evidence>
<name>A0A917QQ81_9NOCA</name>
<protein>
    <recommendedName>
        <fullName evidence="1">DUF6924 domain-containing protein</fullName>
    </recommendedName>
</protein>
<dbReference type="AlphaFoldDB" id="A0A917QQ81"/>
<evidence type="ECO:0000259" key="1">
    <source>
        <dbReference type="Pfam" id="PF21962"/>
    </source>
</evidence>
<proteinExistence type="predicted"/>
<reference evidence="2" key="1">
    <citation type="journal article" date="2014" name="Int. J. Syst. Evol. Microbiol.">
        <title>Complete genome sequence of Corynebacterium casei LMG S-19264T (=DSM 44701T), isolated from a smear-ripened cheese.</title>
        <authorList>
            <consortium name="US DOE Joint Genome Institute (JGI-PGF)"/>
            <person name="Walter F."/>
            <person name="Albersmeier A."/>
            <person name="Kalinowski J."/>
            <person name="Ruckert C."/>
        </authorList>
    </citation>
    <scope>NUCLEOTIDE SEQUENCE</scope>
    <source>
        <strain evidence="2">CGMCC 4.7278</strain>
    </source>
</reference>
<dbReference type="Proteomes" id="UP000612956">
    <property type="component" value="Unassembled WGS sequence"/>
</dbReference>
<feature type="domain" description="DUF6924" evidence="1">
    <location>
        <begin position="26"/>
        <end position="149"/>
    </location>
</feature>